<dbReference type="AlphaFoldDB" id="X1KS19"/>
<keyword evidence="1" id="KW-0808">Transferase</keyword>
<evidence type="ECO:0000256" key="1">
    <source>
        <dbReference type="ARBA" id="ARBA00022679"/>
    </source>
</evidence>
<protein>
    <recommendedName>
        <fullName evidence="3">N-acetyltransferase domain-containing protein</fullName>
    </recommendedName>
</protein>
<dbReference type="InterPro" id="IPR050832">
    <property type="entry name" value="Bact_Acetyltransf"/>
</dbReference>
<evidence type="ECO:0000256" key="2">
    <source>
        <dbReference type="ARBA" id="ARBA00023315"/>
    </source>
</evidence>
<dbReference type="InterPro" id="IPR000182">
    <property type="entry name" value="GNAT_dom"/>
</dbReference>
<dbReference type="PANTHER" id="PTHR43877">
    <property type="entry name" value="AMINOALKYLPHOSPHONATE N-ACETYLTRANSFERASE-RELATED-RELATED"/>
    <property type="match status" value="1"/>
</dbReference>
<dbReference type="Pfam" id="PF00583">
    <property type="entry name" value="Acetyltransf_1"/>
    <property type="match status" value="1"/>
</dbReference>
<reference evidence="4" key="1">
    <citation type="journal article" date="2014" name="Front. Microbiol.">
        <title>High frequency of phylogenetically diverse reductive dehalogenase-homologous genes in deep subseafloor sedimentary metagenomes.</title>
        <authorList>
            <person name="Kawai M."/>
            <person name="Futagami T."/>
            <person name="Toyoda A."/>
            <person name="Takaki Y."/>
            <person name="Nishi S."/>
            <person name="Hori S."/>
            <person name="Arai W."/>
            <person name="Tsubouchi T."/>
            <person name="Morono Y."/>
            <person name="Uchiyama I."/>
            <person name="Ito T."/>
            <person name="Fujiyama A."/>
            <person name="Inagaki F."/>
            <person name="Takami H."/>
        </authorList>
    </citation>
    <scope>NUCLEOTIDE SEQUENCE</scope>
    <source>
        <strain evidence="4">Expedition CK06-06</strain>
    </source>
</reference>
<dbReference type="SUPFAM" id="SSF55729">
    <property type="entry name" value="Acyl-CoA N-acyltransferases (Nat)"/>
    <property type="match status" value="1"/>
</dbReference>
<dbReference type="GO" id="GO:0016747">
    <property type="term" value="F:acyltransferase activity, transferring groups other than amino-acyl groups"/>
    <property type="evidence" value="ECO:0007669"/>
    <property type="project" value="InterPro"/>
</dbReference>
<keyword evidence="2" id="KW-0012">Acyltransferase</keyword>
<dbReference type="PROSITE" id="PS51186">
    <property type="entry name" value="GNAT"/>
    <property type="match status" value="1"/>
</dbReference>
<proteinExistence type="predicted"/>
<dbReference type="CDD" id="cd04301">
    <property type="entry name" value="NAT_SF"/>
    <property type="match status" value="1"/>
</dbReference>
<feature type="domain" description="N-acetyltransferase" evidence="3">
    <location>
        <begin position="1"/>
        <end position="137"/>
    </location>
</feature>
<organism evidence="4">
    <name type="scientific">marine sediment metagenome</name>
    <dbReference type="NCBI Taxonomy" id="412755"/>
    <lineage>
        <taxon>unclassified sequences</taxon>
        <taxon>metagenomes</taxon>
        <taxon>ecological metagenomes</taxon>
    </lineage>
</organism>
<sequence length="137" mass="15912">MKEEDYEGLIELWERSGLDYKPDGRDSRERILKELKANPDLFLVAEDNGKIVGSVLATYDGRKGWLNRIAVDPEFQGKGLAKKLCLEAENVLRRKECMVLAMQIHDSNKRSKNMAKSMGYEERKDIIYFRKKDNENV</sequence>
<dbReference type="Gene3D" id="3.40.630.30">
    <property type="match status" value="1"/>
</dbReference>
<accession>X1KS19</accession>
<dbReference type="InterPro" id="IPR016181">
    <property type="entry name" value="Acyl_CoA_acyltransferase"/>
</dbReference>
<evidence type="ECO:0000313" key="4">
    <source>
        <dbReference type="EMBL" id="GAI09463.1"/>
    </source>
</evidence>
<evidence type="ECO:0000259" key="3">
    <source>
        <dbReference type="PROSITE" id="PS51186"/>
    </source>
</evidence>
<gene>
    <name evidence="4" type="ORF">S06H3_12682</name>
</gene>
<comment type="caution">
    <text evidence="4">The sequence shown here is derived from an EMBL/GenBank/DDBJ whole genome shotgun (WGS) entry which is preliminary data.</text>
</comment>
<name>X1KS19_9ZZZZ</name>
<dbReference type="EMBL" id="BARV01006199">
    <property type="protein sequence ID" value="GAI09463.1"/>
    <property type="molecule type" value="Genomic_DNA"/>
</dbReference>